<dbReference type="Proteomes" id="UP000315295">
    <property type="component" value="Unassembled WGS sequence"/>
</dbReference>
<feature type="transmembrane region" description="Helical" evidence="1">
    <location>
        <begin position="21"/>
        <end position="44"/>
    </location>
</feature>
<proteinExistence type="predicted"/>
<organism evidence="2 3">
    <name type="scientific">Malus baccata</name>
    <name type="common">Siberian crab apple</name>
    <name type="synonym">Pyrus baccata</name>
    <dbReference type="NCBI Taxonomy" id="106549"/>
    <lineage>
        <taxon>Eukaryota</taxon>
        <taxon>Viridiplantae</taxon>
        <taxon>Streptophyta</taxon>
        <taxon>Embryophyta</taxon>
        <taxon>Tracheophyta</taxon>
        <taxon>Spermatophyta</taxon>
        <taxon>Magnoliopsida</taxon>
        <taxon>eudicotyledons</taxon>
        <taxon>Gunneridae</taxon>
        <taxon>Pentapetalae</taxon>
        <taxon>rosids</taxon>
        <taxon>fabids</taxon>
        <taxon>Rosales</taxon>
        <taxon>Rosaceae</taxon>
        <taxon>Amygdaloideae</taxon>
        <taxon>Maleae</taxon>
        <taxon>Malus</taxon>
    </lineage>
</organism>
<evidence type="ECO:0000256" key="1">
    <source>
        <dbReference type="SAM" id="Phobius"/>
    </source>
</evidence>
<keyword evidence="1" id="KW-1133">Transmembrane helix</keyword>
<name>A0A540NES0_MALBA</name>
<reference evidence="2 3" key="1">
    <citation type="journal article" date="2019" name="G3 (Bethesda)">
        <title>Sequencing of a Wild Apple (Malus baccata) Genome Unravels the Differences Between Cultivated and Wild Apple Species Regarding Disease Resistance and Cold Tolerance.</title>
        <authorList>
            <person name="Chen X."/>
        </authorList>
    </citation>
    <scope>NUCLEOTIDE SEQUENCE [LARGE SCALE GENOMIC DNA]</scope>
    <source>
        <strain evidence="3">cv. Shandingzi</strain>
        <tissue evidence="2">Leaves</tissue>
    </source>
</reference>
<accession>A0A540NES0</accession>
<keyword evidence="1" id="KW-0472">Membrane</keyword>
<dbReference type="AlphaFoldDB" id="A0A540NES0"/>
<dbReference type="EMBL" id="VIEB01000056">
    <property type="protein sequence ID" value="TQE09496.1"/>
    <property type="molecule type" value="Genomic_DNA"/>
</dbReference>
<dbReference type="STRING" id="106549.A0A540NES0"/>
<comment type="caution">
    <text evidence="2">The sequence shown here is derived from an EMBL/GenBank/DDBJ whole genome shotgun (WGS) entry which is preliminary data.</text>
</comment>
<sequence length="169" mass="18782">MKGSLGIISLKLVGQFNPSHGLTCYWVLLMEFFACLMLCMLPVIHASYINCIGVGEAWHFMNSSAKAKALRPELTSLLAEIGLNIQEAHAFSTLDGYSLDVFVVDGWRYERPWPPTHRSSSFGSEHDQVVIKTEPDHLEIPNDGTDVWELDPRQLKFGNKVASGSCGDL</sequence>
<keyword evidence="3" id="KW-1185">Reference proteome</keyword>
<evidence type="ECO:0000313" key="3">
    <source>
        <dbReference type="Proteomes" id="UP000315295"/>
    </source>
</evidence>
<keyword evidence="1" id="KW-0812">Transmembrane</keyword>
<protein>
    <submittedName>
        <fullName evidence="2">Uncharacterized protein</fullName>
    </submittedName>
</protein>
<gene>
    <name evidence="2" type="ORF">C1H46_004844</name>
</gene>
<evidence type="ECO:0000313" key="2">
    <source>
        <dbReference type="EMBL" id="TQE09496.1"/>
    </source>
</evidence>